<dbReference type="OrthoDB" id="10637571at2759"/>
<keyword evidence="4" id="KW-1185">Reference proteome</keyword>
<comment type="caution">
    <text evidence="3">The sequence shown here is derived from an EMBL/GenBank/DDBJ whole genome shotgun (WGS) entry which is preliminary data.</text>
</comment>
<evidence type="ECO:0000313" key="4">
    <source>
        <dbReference type="Proteomes" id="UP000037460"/>
    </source>
</evidence>
<feature type="compositionally biased region" description="Acidic residues" evidence="1">
    <location>
        <begin position="68"/>
        <end position="77"/>
    </location>
</feature>
<feature type="transmembrane region" description="Helical" evidence="2">
    <location>
        <begin position="92"/>
        <end position="115"/>
    </location>
</feature>
<dbReference type="Proteomes" id="UP000037460">
    <property type="component" value="Unassembled WGS sequence"/>
</dbReference>
<evidence type="ECO:0000313" key="3">
    <source>
        <dbReference type="EMBL" id="KOO34438.1"/>
    </source>
</evidence>
<dbReference type="EMBL" id="JWZX01001222">
    <property type="protein sequence ID" value="KOO34438.1"/>
    <property type="molecule type" value="Genomic_DNA"/>
</dbReference>
<feature type="region of interest" description="Disordered" evidence="1">
    <location>
        <begin position="1"/>
        <end position="84"/>
    </location>
</feature>
<dbReference type="AlphaFoldDB" id="A0A0M0K7S6"/>
<evidence type="ECO:0000256" key="1">
    <source>
        <dbReference type="SAM" id="MobiDB-lite"/>
    </source>
</evidence>
<feature type="region of interest" description="Disordered" evidence="1">
    <location>
        <begin position="270"/>
        <end position="293"/>
    </location>
</feature>
<protein>
    <recommendedName>
        <fullName evidence="5">Transmembrane protein</fullName>
    </recommendedName>
</protein>
<accession>A0A0M0K7S6</accession>
<sequence length="293" mass="32678">MPTEAHDELLPEPEDDDVGEEEVAAEEEEDAINFDPRVGARDDWADAMSEVRKRKQQRSREARSEKGEGDDDNGDEPSWEKHERQPLCSPRVFRQCIIMLAVLVLFGCVQLWMWLNPTPLSCDLELIRPQKFKVDVTDFFAPKVSAALQLVLNVRNNNMLRSMLLEQCTLVAYEAATSLKLGSAQQGSLVIAPFTTTRATISLQQLGGSLPQPEQRRLATEFLSQKALLLTIVATASSRLPFKGSKASTVATNSSKRVDLSTLTKEPFFQRQQASVEEEAPTSEPKVHDVPNV</sequence>
<evidence type="ECO:0008006" key="5">
    <source>
        <dbReference type="Google" id="ProtNLM"/>
    </source>
</evidence>
<organism evidence="3 4">
    <name type="scientific">Chrysochromulina tobinii</name>
    <dbReference type="NCBI Taxonomy" id="1460289"/>
    <lineage>
        <taxon>Eukaryota</taxon>
        <taxon>Haptista</taxon>
        <taxon>Haptophyta</taxon>
        <taxon>Prymnesiophyceae</taxon>
        <taxon>Prymnesiales</taxon>
        <taxon>Chrysochromulinaceae</taxon>
        <taxon>Chrysochromulina</taxon>
    </lineage>
</organism>
<reference evidence="4" key="1">
    <citation type="journal article" date="2015" name="PLoS Genet.">
        <title>Genome Sequence and Transcriptome Analyses of Chrysochromulina tobin: Metabolic Tools for Enhanced Algal Fitness in the Prominent Order Prymnesiales (Haptophyceae).</title>
        <authorList>
            <person name="Hovde B.T."/>
            <person name="Deodato C.R."/>
            <person name="Hunsperger H.M."/>
            <person name="Ryken S.A."/>
            <person name="Yost W."/>
            <person name="Jha R.K."/>
            <person name="Patterson J."/>
            <person name="Monnat R.J. Jr."/>
            <person name="Barlow S.B."/>
            <person name="Starkenburg S.R."/>
            <person name="Cattolico R.A."/>
        </authorList>
    </citation>
    <scope>NUCLEOTIDE SEQUENCE</scope>
    <source>
        <strain evidence="4">CCMP291</strain>
    </source>
</reference>
<keyword evidence="2" id="KW-0812">Transmembrane</keyword>
<keyword evidence="2" id="KW-1133">Transmembrane helix</keyword>
<proteinExistence type="predicted"/>
<gene>
    <name evidence="3" type="ORF">Ctob_009404</name>
</gene>
<feature type="compositionally biased region" description="Basic and acidic residues" evidence="1">
    <location>
        <begin position="58"/>
        <end position="67"/>
    </location>
</feature>
<name>A0A0M0K7S6_9EUKA</name>
<keyword evidence="2" id="KW-0472">Membrane</keyword>
<feature type="compositionally biased region" description="Acidic residues" evidence="1">
    <location>
        <begin position="10"/>
        <end position="32"/>
    </location>
</feature>
<evidence type="ECO:0000256" key="2">
    <source>
        <dbReference type="SAM" id="Phobius"/>
    </source>
</evidence>